<sequence length="1044" mass="113962">MCVDVCLVFKTGQSQCLLISGWQVHLPRNQLFVTRTSAKIALSDILCQVCDEKNLDPTKYELRHPGRGSVLHEVCVCPAGNLDEVLELGCSLADHKLQEVVLVAKSSRPLSASLSSTDIMVLHREEEKRRQQAKSGSSSSTSSRFFGVFKRNRSDVLPLYLEEVPLYAREALWFQQDGALPHFAITVRQHLDMHFPNRWIDRRAPTAWPPRSPDIAPPDFWLWGHIKSIMYATPLDRRDEVIMPETFAHSMGEGSVSSDSLGGRSESPTRSDESVSRSASPPAPGLPPTMEPPPPRPQRKRRPAPAPPATTNNKLAHQQETQTQNCSSNKDEGKGEKGMHMSHSRNSSDSSGYHEASVLSESPDSHSGPQTFDSSVVDSLPRRSKLTRATNMADHSHTLSQSLSSLVVSAHDTLPPSKPSVLSASTTALSSAGHVPRKKRTAPPPPKPLAAQSVPDVAEDKLKTASLDRHLRDKDSLVLDKSASLPTKTKLSKQEGSVSSFDSVSKASLRSASSTEEEELFEPEEDDPPRLQTPVPPPRAPSPSPQLAPVVESPAASRPDPVEAKPGKCRSASLGDALACGPTSGTYACKSSDRISSELLHNYVTPGVPSLEKLSTTCGDPKAEVIPKEAFILCENPEMNLSNRQQGFVTCKESSVKKGCVSNIWKQNDPEIFDADFSPAFKSNRSLECRMGFSGELESPQPAKYANPEEFRRELEHKESFIKQGKKGGSRETNAAVQTCKSQSQDSDLANADTSMERGTEHNGVHAHATKVNMLSPPPPEVQQINRRESIDSWNNFLKELDKIVENPVVAIPTPKPRARATTLERNNPNTPAPVPRPRKMSLDKQPDKTAEGACGEVACDLDRVVSSKAEHLHVAAEKLEDNGPGGVCSNILAKDRSVSITSDASPVENLVHRNSNFEEASEPVVMSKMKSDTEVIRQLLRSSLNKGSRRERTHDQVSNGSITSLRSMDDVPHFLSDAANIGRWGSVEALDVMDEDEEASRQSAWVLGADDSGACTYVVVVSPQAERCPFPTVVQTVSAQKFL</sequence>
<dbReference type="Gene3D" id="3.10.20.90">
    <property type="entry name" value="Phosphatidylinositol 3-kinase Catalytic Subunit, Chain A, domain 1"/>
    <property type="match status" value="1"/>
</dbReference>
<dbReference type="InterPro" id="IPR036397">
    <property type="entry name" value="RNaseH_sf"/>
</dbReference>
<dbReference type="EMBL" id="JARBHB010000012">
    <property type="protein sequence ID" value="KAJ8871046.1"/>
    <property type="molecule type" value="Genomic_DNA"/>
</dbReference>
<feature type="compositionally biased region" description="Pro residues" evidence="1">
    <location>
        <begin position="281"/>
        <end position="296"/>
    </location>
</feature>
<feature type="region of interest" description="Disordered" evidence="1">
    <location>
        <begin position="410"/>
        <end position="575"/>
    </location>
</feature>
<reference evidence="2 3" key="1">
    <citation type="submission" date="2023-02" db="EMBL/GenBank/DDBJ databases">
        <title>LHISI_Scaffold_Assembly.</title>
        <authorList>
            <person name="Stuart O.P."/>
            <person name="Cleave R."/>
            <person name="Magrath M.J.L."/>
            <person name="Mikheyev A.S."/>
        </authorList>
    </citation>
    <scope>NUCLEOTIDE SEQUENCE [LARGE SCALE GENOMIC DNA]</scope>
    <source>
        <strain evidence="2">Daus_M_001</strain>
        <tissue evidence="2">Leg muscle</tissue>
    </source>
</reference>
<feature type="region of interest" description="Disordered" evidence="1">
    <location>
        <begin position="821"/>
        <end position="849"/>
    </location>
</feature>
<dbReference type="PANTHER" id="PTHR47326:SF1">
    <property type="entry name" value="HTH PSQ-TYPE DOMAIN-CONTAINING PROTEIN"/>
    <property type="match status" value="1"/>
</dbReference>
<proteinExistence type="predicted"/>
<gene>
    <name evidence="2" type="ORF">PR048_027350</name>
</gene>
<keyword evidence="3" id="KW-1185">Reference proteome</keyword>
<dbReference type="Gene3D" id="3.30.420.10">
    <property type="entry name" value="Ribonuclease H-like superfamily/Ribonuclease H"/>
    <property type="match status" value="1"/>
</dbReference>
<feature type="compositionally biased region" description="Polar residues" evidence="1">
    <location>
        <begin position="310"/>
        <end position="328"/>
    </location>
</feature>
<dbReference type="PANTHER" id="PTHR47326">
    <property type="entry name" value="TRANSPOSABLE ELEMENT TC3 TRANSPOSASE-LIKE PROTEIN"/>
    <property type="match status" value="1"/>
</dbReference>
<dbReference type="Proteomes" id="UP001159363">
    <property type="component" value="Chromosome 11"/>
</dbReference>
<evidence type="ECO:0000256" key="1">
    <source>
        <dbReference type="SAM" id="MobiDB-lite"/>
    </source>
</evidence>
<feature type="compositionally biased region" description="Low complexity" evidence="1">
    <location>
        <begin position="497"/>
        <end position="514"/>
    </location>
</feature>
<feature type="compositionally biased region" description="Basic and acidic residues" evidence="1">
    <location>
        <begin position="458"/>
        <end position="478"/>
    </location>
</feature>
<organism evidence="2 3">
    <name type="scientific">Dryococelus australis</name>
    <dbReference type="NCBI Taxonomy" id="614101"/>
    <lineage>
        <taxon>Eukaryota</taxon>
        <taxon>Metazoa</taxon>
        <taxon>Ecdysozoa</taxon>
        <taxon>Arthropoda</taxon>
        <taxon>Hexapoda</taxon>
        <taxon>Insecta</taxon>
        <taxon>Pterygota</taxon>
        <taxon>Neoptera</taxon>
        <taxon>Polyneoptera</taxon>
        <taxon>Phasmatodea</taxon>
        <taxon>Verophasmatodea</taxon>
        <taxon>Anareolatae</taxon>
        <taxon>Phasmatidae</taxon>
        <taxon>Eurycanthinae</taxon>
        <taxon>Dryococelus</taxon>
    </lineage>
</organism>
<feature type="compositionally biased region" description="Pro residues" evidence="1">
    <location>
        <begin position="534"/>
        <end position="546"/>
    </location>
</feature>
<feature type="compositionally biased region" description="Basic and acidic residues" evidence="1">
    <location>
        <begin position="329"/>
        <end position="339"/>
    </location>
</feature>
<name>A0ABQ9GGB6_9NEOP</name>
<feature type="compositionally biased region" description="Low complexity" evidence="1">
    <location>
        <begin position="422"/>
        <end position="432"/>
    </location>
</feature>
<feature type="compositionally biased region" description="Acidic residues" evidence="1">
    <location>
        <begin position="515"/>
        <end position="527"/>
    </location>
</feature>
<accession>A0ABQ9GGB6</accession>
<comment type="caution">
    <text evidence="2">The sequence shown here is derived from an EMBL/GenBank/DDBJ whole genome shotgun (WGS) entry which is preliminary data.</text>
</comment>
<feature type="compositionally biased region" description="Polar residues" evidence="1">
    <location>
        <begin position="359"/>
        <end position="377"/>
    </location>
</feature>
<evidence type="ECO:0000313" key="3">
    <source>
        <dbReference type="Proteomes" id="UP001159363"/>
    </source>
</evidence>
<feature type="region of interest" description="Disordered" evidence="1">
    <location>
        <begin position="248"/>
        <end position="398"/>
    </location>
</feature>
<evidence type="ECO:0000313" key="2">
    <source>
        <dbReference type="EMBL" id="KAJ8871046.1"/>
    </source>
</evidence>
<protein>
    <submittedName>
        <fullName evidence="2">Uncharacterized protein</fullName>
    </submittedName>
</protein>